<proteinExistence type="predicted"/>
<gene>
    <name evidence="1" type="ORF">A2V49_02555</name>
</gene>
<organism evidence="1 2">
    <name type="scientific">candidate division WWE3 bacterium RBG_19FT_COMBO_34_6</name>
    <dbReference type="NCBI Taxonomy" id="1802612"/>
    <lineage>
        <taxon>Bacteria</taxon>
        <taxon>Katanobacteria</taxon>
    </lineage>
</organism>
<accession>A0A1F4UM87</accession>
<protein>
    <submittedName>
        <fullName evidence="1">Uncharacterized protein</fullName>
    </submittedName>
</protein>
<dbReference type="Proteomes" id="UP000178615">
    <property type="component" value="Unassembled WGS sequence"/>
</dbReference>
<sequence>MQKRNDLLSYVESKKDLEKNISNISRLINIYKDKKTSIRKSSNDLEQIIPAINKNSDLVSMKYTSSEKVYKINLNSKKVINYAFLINDLLSNPIVDSIVLNNVDYVSGKEEYVASFAIVMK</sequence>
<dbReference type="AlphaFoldDB" id="A0A1F4UM87"/>
<reference evidence="1 2" key="1">
    <citation type="journal article" date="2016" name="Nat. Commun.">
        <title>Thousands of microbial genomes shed light on interconnected biogeochemical processes in an aquifer system.</title>
        <authorList>
            <person name="Anantharaman K."/>
            <person name="Brown C.T."/>
            <person name="Hug L.A."/>
            <person name="Sharon I."/>
            <person name="Castelle C.J."/>
            <person name="Probst A.J."/>
            <person name="Thomas B.C."/>
            <person name="Singh A."/>
            <person name="Wilkins M.J."/>
            <person name="Karaoz U."/>
            <person name="Brodie E.L."/>
            <person name="Williams K.H."/>
            <person name="Hubbard S.S."/>
            <person name="Banfield J.F."/>
        </authorList>
    </citation>
    <scope>NUCLEOTIDE SEQUENCE [LARGE SCALE GENOMIC DNA]</scope>
</reference>
<dbReference type="EMBL" id="MEUV01000019">
    <property type="protein sequence ID" value="OGC45910.1"/>
    <property type="molecule type" value="Genomic_DNA"/>
</dbReference>
<name>A0A1F4UM87_UNCKA</name>
<evidence type="ECO:0000313" key="1">
    <source>
        <dbReference type="EMBL" id="OGC45910.1"/>
    </source>
</evidence>
<evidence type="ECO:0000313" key="2">
    <source>
        <dbReference type="Proteomes" id="UP000178615"/>
    </source>
</evidence>
<comment type="caution">
    <text evidence="1">The sequence shown here is derived from an EMBL/GenBank/DDBJ whole genome shotgun (WGS) entry which is preliminary data.</text>
</comment>